<dbReference type="EMBL" id="FNJL01000017">
    <property type="protein sequence ID" value="SDP60789.1"/>
    <property type="molecule type" value="Genomic_DNA"/>
</dbReference>
<dbReference type="Gene3D" id="2.30.110.50">
    <property type="match status" value="1"/>
</dbReference>
<organism evidence="1 2">
    <name type="scientific">Paracidovorax cattleyae</name>
    <dbReference type="NCBI Taxonomy" id="80868"/>
    <lineage>
        <taxon>Bacteria</taxon>
        <taxon>Pseudomonadati</taxon>
        <taxon>Pseudomonadota</taxon>
        <taxon>Betaproteobacteria</taxon>
        <taxon>Burkholderiales</taxon>
        <taxon>Comamonadaceae</taxon>
        <taxon>Paracidovorax</taxon>
    </lineage>
</organism>
<sequence>MTRRVTIRTPLGEQLHLRQLRGSEELSQLFSFDIDLLSESRDIDPKALLGKAATVEIETEGGGKRYLDGLVTRFGMQGQDHRLYSYHLRLQPWLWVATRRQDFRIFQFKTVPQIVQEVLGRYGYPLQLKLTRAYRAWDYCVQYGESDFDFVSRLLEHEGA</sequence>
<dbReference type="RefSeq" id="WP_143015928.1">
    <property type="nucleotide sequence ID" value="NZ_FNJL01000017.1"/>
</dbReference>
<dbReference type="NCBIfam" id="TIGR01646">
    <property type="entry name" value="vgr_GE"/>
    <property type="match status" value="1"/>
</dbReference>
<dbReference type="Pfam" id="PF05954">
    <property type="entry name" value="Phage_GPD"/>
    <property type="match status" value="1"/>
</dbReference>
<dbReference type="AlphaFoldDB" id="A0A1H0U3P0"/>
<dbReference type="Proteomes" id="UP000199317">
    <property type="component" value="Unassembled WGS sequence"/>
</dbReference>
<accession>A0A1H0U3P0</accession>
<gene>
    <name evidence="1" type="ORF">SAMN04489708_117110</name>
</gene>
<evidence type="ECO:0000313" key="1">
    <source>
        <dbReference type="EMBL" id="SDP60789.1"/>
    </source>
</evidence>
<dbReference type="InterPro" id="IPR006533">
    <property type="entry name" value="T6SS_Vgr_RhsGE"/>
</dbReference>
<feature type="non-terminal residue" evidence="1">
    <location>
        <position position="160"/>
    </location>
</feature>
<keyword evidence="2" id="KW-1185">Reference proteome</keyword>
<evidence type="ECO:0000313" key="2">
    <source>
        <dbReference type="Proteomes" id="UP000199317"/>
    </source>
</evidence>
<dbReference type="SUPFAM" id="SSF69279">
    <property type="entry name" value="Phage tail proteins"/>
    <property type="match status" value="1"/>
</dbReference>
<reference evidence="2" key="1">
    <citation type="submission" date="2016-10" db="EMBL/GenBank/DDBJ databases">
        <authorList>
            <person name="Varghese N."/>
            <person name="Submissions S."/>
        </authorList>
    </citation>
    <scope>NUCLEOTIDE SEQUENCE [LARGE SCALE GENOMIC DNA]</scope>
    <source>
        <strain evidence="2">DSM 17101</strain>
    </source>
</reference>
<proteinExistence type="predicted"/>
<dbReference type="OrthoDB" id="1907165at2"/>
<name>A0A1H0U3P0_9BURK</name>
<protein>
    <submittedName>
        <fullName evidence="1">Rhs element Vgr protein</fullName>
    </submittedName>
</protein>